<dbReference type="GO" id="GO:0005524">
    <property type="term" value="F:ATP binding"/>
    <property type="evidence" value="ECO:0007669"/>
    <property type="project" value="UniProtKB-KW"/>
</dbReference>
<keyword evidence="1 6" id="KW-0436">Ligase</keyword>
<evidence type="ECO:0000256" key="4">
    <source>
        <dbReference type="ARBA" id="ARBA00023146"/>
    </source>
</evidence>
<accession>A0A444JEU1</accession>
<name>A0A444JEU1_9BACT</name>
<dbReference type="EMBL" id="MTKS01000119">
    <property type="protein sequence ID" value="RWX51537.1"/>
    <property type="molecule type" value="Genomic_DNA"/>
</dbReference>
<dbReference type="Pfam" id="PF00749">
    <property type="entry name" value="tRNA-synt_1c"/>
    <property type="match status" value="1"/>
</dbReference>
<evidence type="ECO:0000313" key="6">
    <source>
        <dbReference type="EMBL" id="RWX51537.1"/>
    </source>
</evidence>
<sequence length="58" mass="6746">MPEQEGKLAYHDEVLGTIERTYDDIEDFVIVRSNGKPLYLLCNVVDDIRDRITHIIRG</sequence>
<keyword evidence="4 6" id="KW-0030">Aminoacyl-tRNA synthetase</keyword>
<feature type="domain" description="Glutamyl/glutaminyl-tRNA synthetase class Ib catalytic" evidence="5">
    <location>
        <begin position="4"/>
        <end position="58"/>
    </location>
</feature>
<dbReference type="GO" id="GO:0006424">
    <property type="term" value="P:glutamyl-tRNA aminoacylation"/>
    <property type="evidence" value="ECO:0007669"/>
    <property type="project" value="TreeGrafter"/>
</dbReference>
<reference evidence="6 7" key="1">
    <citation type="submission" date="2017-01" db="EMBL/GenBank/DDBJ databases">
        <title>The cable genome- insights into the physiology and evolution of filamentous bacteria capable of sulfide oxidation via long distance electron transfer.</title>
        <authorList>
            <person name="Schreiber L."/>
            <person name="Bjerg J.T."/>
            <person name="Boggild A."/>
            <person name="Van De Vossenberg J."/>
            <person name="Meysman F."/>
            <person name="Nielsen L.P."/>
            <person name="Schramm A."/>
            <person name="Kjeldsen K.U."/>
        </authorList>
    </citation>
    <scope>NUCLEOTIDE SEQUENCE [LARGE SCALE GENOMIC DNA]</scope>
    <source>
        <strain evidence="6">A5</strain>
    </source>
</reference>
<evidence type="ECO:0000256" key="2">
    <source>
        <dbReference type="ARBA" id="ARBA00022741"/>
    </source>
</evidence>
<comment type="caution">
    <text evidence="6">The sequence shown here is derived from an EMBL/GenBank/DDBJ whole genome shotgun (WGS) entry which is preliminary data.</text>
</comment>
<keyword evidence="3" id="KW-0067">ATP-binding</keyword>
<dbReference type="InterPro" id="IPR014729">
    <property type="entry name" value="Rossmann-like_a/b/a_fold"/>
</dbReference>
<evidence type="ECO:0000256" key="1">
    <source>
        <dbReference type="ARBA" id="ARBA00022598"/>
    </source>
</evidence>
<evidence type="ECO:0000256" key="3">
    <source>
        <dbReference type="ARBA" id="ARBA00022840"/>
    </source>
</evidence>
<keyword evidence="2" id="KW-0547">Nucleotide-binding</keyword>
<dbReference type="EC" id="6.1.1.17" evidence="6"/>
<protein>
    <submittedName>
        <fullName evidence="6">tRNA synthetases class I (E and Q), catalytic domain</fullName>
        <ecNumber evidence="6">6.1.1.17</ecNumber>
    </submittedName>
</protein>
<dbReference type="InterPro" id="IPR049940">
    <property type="entry name" value="GluQ/Sye"/>
</dbReference>
<evidence type="ECO:0000313" key="7">
    <source>
        <dbReference type="Proteomes" id="UP000288892"/>
    </source>
</evidence>
<dbReference type="PANTHER" id="PTHR43311">
    <property type="entry name" value="GLUTAMATE--TRNA LIGASE"/>
    <property type="match status" value="1"/>
</dbReference>
<dbReference type="Gene3D" id="3.90.800.10">
    <property type="entry name" value="Glutamyl-tRNA Synthetase, Domain 3"/>
    <property type="match status" value="1"/>
</dbReference>
<dbReference type="SUPFAM" id="SSF52374">
    <property type="entry name" value="Nucleotidylyl transferase"/>
    <property type="match status" value="1"/>
</dbReference>
<dbReference type="AlphaFoldDB" id="A0A444JEU1"/>
<proteinExistence type="predicted"/>
<organism evidence="6 7">
    <name type="scientific">Candidatus Electrothrix marina</name>
    <dbReference type="NCBI Taxonomy" id="1859130"/>
    <lineage>
        <taxon>Bacteria</taxon>
        <taxon>Pseudomonadati</taxon>
        <taxon>Thermodesulfobacteriota</taxon>
        <taxon>Desulfobulbia</taxon>
        <taxon>Desulfobulbales</taxon>
        <taxon>Desulfobulbaceae</taxon>
        <taxon>Candidatus Electrothrix</taxon>
    </lineage>
</organism>
<dbReference type="GO" id="GO:0004818">
    <property type="term" value="F:glutamate-tRNA ligase activity"/>
    <property type="evidence" value="ECO:0007669"/>
    <property type="project" value="UniProtKB-EC"/>
</dbReference>
<evidence type="ECO:0000259" key="5">
    <source>
        <dbReference type="Pfam" id="PF00749"/>
    </source>
</evidence>
<dbReference type="Proteomes" id="UP000288892">
    <property type="component" value="Unassembled WGS sequence"/>
</dbReference>
<gene>
    <name evidence="6" type="ORF">VU01_11191</name>
</gene>
<feature type="non-terminal residue" evidence="6">
    <location>
        <position position="58"/>
    </location>
</feature>
<dbReference type="Gene3D" id="3.40.50.620">
    <property type="entry name" value="HUPs"/>
    <property type="match status" value="1"/>
</dbReference>
<dbReference type="PANTHER" id="PTHR43311:SF2">
    <property type="entry name" value="GLUTAMATE--TRNA LIGASE, MITOCHONDRIAL-RELATED"/>
    <property type="match status" value="1"/>
</dbReference>
<dbReference type="InterPro" id="IPR020058">
    <property type="entry name" value="Glu/Gln-tRNA-synth_Ib_cat-dom"/>
</dbReference>
<keyword evidence="7" id="KW-1185">Reference proteome</keyword>